<dbReference type="InterPro" id="IPR057359">
    <property type="entry name" value="YfjL_N"/>
</dbReference>
<keyword evidence="1" id="KW-1133">Transmembrane helix</keyword>
<protein>
    <recommendedName>
        <fullName evidence="2">YfjL-like N-terminal domain-containing protein</fullName>
    </recommendedName>
</protein>
<keyword evidence="1" id="KW-0472">Membrane</keyword>
<dbReference type="Pfam" id="PF25425">
    <property type="entry name" value="YfjL_N"/>
    <property type="match status" value="1"/>
</dbReference>
<reference evidence="4" key="1">
    <citation type="submission" date="2018-12" db="EMBL/GenBank/DDBJ databases">
        <title>Complete genome sequence of Paenibacillus sp. MBLB1234.</title>
        <authorList>
            <person name="Nam Y.-D."/>
            <person name="Kang J."/>
            <person name="Chung W.-H."/>
            <person name="Park Y.S."/>
        </authorList>
    </citation>
    <scope>NUCLEOTIDE SEQUENCE [LARGE SCALE GENOMIC DNA]</scope>
    <source>
        <strain evidence="4">MBLB1234</strain>
    </source>
</reference>
<dbReference type="OrthoDB" id="2598683at2"/>
<dbReference type="RefSeq" id="WP_127001354.1">
    <property type="nucleotide sequence ID" value="NZ_CP034346.1"/>
</dbReference>
<dbReference type="Proteomes" id="UP000270678">
    <property type="component" value="Chromosome"/>
</dbReference>
<keyword evidence="1" id="KW-0812">Transmembrane</keyword>
<name>A0A3S9V2I9_9BACL</name>
<evidence type="ECO:0000259" key="2">
    <source>
        <dbReference type="Pfam" id="PF25425"/>
    </source>
</evidence>
<organism evidence="3 4">
    <name type="scientific">Paenibacillus lutimineralis</name>
    <dbReference type="NCBI Taxonomy" id="2707005"/>
    <lineage>
        <taxon>Bacteria</taxon>
        <taxon>Bacillati</taxon>
        <taxon>Bacillota</taxon>
        <taxon>Bacilli</taxon>
        <taxon>Bacillales</taxon>
        <taxon>Paenibacillaceae</taxon>
        <taxon>Paenibacillus</taxon>
    </lineage>
</organism>
<accession>A0A3S9V2I9</accession>
<sequence length="244" mass="28505">MKKTISIVIAVLLVSFVYYLYVEIEGLPWKHAEVKRKAIEYMKQKYNMDVAATGSSYNFKFKIYTAKVYNVMDANKAIIRVDDDGDFDDEGNYVGKRLQDDYTLVYWSTHIRDSLQKQYPDLFKLQDIDTIQIEYAYYTLSLERGLSGDKDQYGVLIPAKPKDIPELSIRLKTIDIGDHLLEQLRQVINDMVNTSQSMDVFVRAADDRGEHKEEMSKTAILHIEHDKLRTFHSIEELKKEIKSW</sequence>
<feature type="domain" description="YfjL-like N-terminal" evidence="2">
    <location>
        <begin position="1"/>
        <end position="73"/>
    </location>
</feature>
<evidence type="ECO:0000313" key="4">
    <source>
        <dbReference type="Proteomes" id="UP000270678"/>
    </source>
</evidence>
<gene>
    <name evidence="3" type="ORF">EI981_20470</name>
</gene>
<proteinExistence type="predicted"/>
<dbReference type="KEGG" id="plut:EI981_20470"/>
<feature type="transmembrane region" description="Helical" evidence="1">
    <location>
        <begin position="5"/>
        <end position="22"/>
    </location>
</feature>
<dbReference type="EMBL" id="CP034346">
    <property type="protein sequence ID" value="AZS16597.1"/>
    <property type="molecule type" value="Genomic_DNA"/>
</dbReference>
<evidence type="ECO:0000256" key="1">
    <source>
        <dbReference type="SAM" id="Phobius"/>
    </source>
</evidence>
<keyword evidence="4" id="KW-1185">Reference proteome</keyword>
<dbReference type="AlphaFoldDB" id="A0A3S9V2I9"/>
<evidence type="ECO:0000313" key="3">
    <source>
        <dbReference type="EMBL" id="AZS16597.1"/>
    </source>
</evidence>